<comment type="caution">
    <text evidence="10">The sequence shown here is derived from an EMBL/GenBank/DDBJ whole genome shotgun (WGS) entry which is preliminary data.</text>
</comment>
<evidence type="ECO:0000256" key="5">
    <source>
        <dbReference type="ARBA" id="ARBA00023136"/>
    </source>
</evidence>
<feature type="transmembrane region" description="Helical" evidence="7">
    <location>
        <begin position="449"/>
        <end position="469"/>
    </location>
</feature>
<protein>
    <recommendedName>
        <fullName evidence="12">ABC3 transporter permease protein domain-containing protein</fullName>
    </recommendedName>
</protein>
<dbReference type="PANTHER" id="PTHR30572">
    <property type="entry name" value="MEMBRANE COMPONENT OF TRANSPORTER-RELATED"/>
    <property type="match status" value="1"/>
</dbReference>
<evidence type="ECO:0000256" key="3">
    <source>
        <dbReference type="ARBA" id="ARBA00022692"/>
    </source>
</evidence>
<evidence type="ECO:0008006" key="12">
    <source>
        <dbReference type="Google" id="ProtNLM"/>
    </source>
</evidence>
<evidence type="ECO:0000256" key="7">
    <source>
        <dbReference type="SAM" id="Phobius"/>
    </source>
</evidence>
<feature type="transmembrane region" description="Helical" evidence="7">
    <location>
        <begin position="370"/>
        <end position="397"/>
    </location>
</feature>
<dbReference type="GO" id="GO:0005886">
    <property type="term" value="C:plasma membrane"/>
    <property type="evidence" value="ECO:0007669"/>
    <property type="project" value="UniProtKB-SubCell"/>
</dbReference>
<evidence type="ECO:0000256" key="6">
    <source>
        <dbReference type="ARBA" id="ARBA00038076"/>
    </source>
</evidence>
<evidence type="ECO:0000256" key="4">
    <source>
        <dbReference type="ARBA" id="ARBA00022989"/>
    </source>
</evidence>
<evidence type="ECO:0000259" key="8">
    <source>
        <dbReference type="Pfam" id="PF02687"/>
    </source>
</evidence>
<dbReference type="InterPro" id="IPR025857">
    <property type="entry name" value="MacB_PCD"/>
</dbReference>
<proteinExistence type="inferred from homology"/>
<feature type="transmembrane region" description="Helical" evidence="7">
    <location>
        <begin position="772"/>
        <end position="795"/>
    </location>
</feature>
<comment type="similarity">
    <text evidence="6">Belongs to the ABC-4 integral membrane protein family.</text>
</comment>
<keyword evidence="4 7" id="KW-1133">Transmembrane helix</keyword>
<dbReference type="EMBL" id="MIYZ01000022">
    <property type="protein sequence ID" value="OIR22194.1"/>
    <property type="molecule type" value="Genomic_DNA"/>
</dbReference>
<dbReference type="InterPro" id="IPR003838">
    <property type="entry name" value="ABC3_permease_C"/>
</dbReference>
<feature type="transmembrane region" description="Helical" evidence="7">
    <location>
        <begin position="20"/>
        <end position="39"/>
    </location>
</feature>
<comment type="subcellular location">
    <subcellularLocation>
        <location evidence="1">Cell membrane</location>
        <topology evidence="1">Multi-pass membrane protein</topology>
    </subcellularLocation>
</comment>
<dbReference type="Pfam" id="PF12704">
    <property type="entry name" value="MacB_PCD"/>
    <property type="match status" value="1"/>
</dbReference>
<feature type="domain" description="MacB-like periplasmic core" evidence="9">
    <location>
        <begin position="20"/>
        <end position="215"/>
    </location>
</feature>
<feature type="domain" description="ABC3 transporter permease C-terminal" evidence="8">
    <location>
        <begin position="689"/>
        <end position="806"/>
    </location>
</feature>
<name>A0A1J5TML4_9ARCH</name>
<keyword evidence="5 7" id="KW-0472">Membrane</keyword>
<dbReference type="AlphaFoldDB" id="A0A1J5TML4"/>
<keyword evidence="3 7" id="KW-0812">Transmembrane</keyword>
<dbReference type="GO" id="GO:0022857">
    <property type="term" value="F:transmembrane transporter activity"/>
    <property type="evidence" value="ECO:0007669"/>
    <property type="project" value="TreeGrafter"/>
</dbReference>
<feature type="transmembrane region" description="Helical" evidence="7">
    <location>
        <begin position="738"/>
        <end position="760"/>
    </location>
</feature>
<feature type="domain" description="ABC3 transporter permease C-terminal" evidence="8">
    <location>
        <begin position="289"/>
        <end position="405"/>
    </location>
</feature>
<evidence type="ECO:0000256" key="1">
    <source>
        <dbReference type="ARBA" id="ARBA00004651"/>
    </source>
</evidence>
<dbReference type="Pfam" id="PF02687">
    <property type="entry name" value="FtsX"/>
    <property type="match status" value="2"/>
</dbReference>
<feature type="transmembrane region" description="Helical" evidence="7">
    <location>
        <begin position="289"/>
        <end position="308"/>
    </location>
</feature>
<dbReference type="PANTHER" id="PTHR30572:SF4">
    <property type="entry name" value="ABC TRANSPORTER PERMEASE YTRF"/>
    <property type="match status" value="1"/>
</dbReference>
<organism evidence="10 11">
    <name type="scientific">Marine Group III euryarchaeote CG-Epi2</name>
    <dbReference type="NCBI Taxonomy" id="1888996"/>
    <lineage>
        <taxon>Archaea</taxon>
        <taxon>Methanobacteriati</taxon>
        <taxon>Thermoplasmatota</taxon>
        <taxon>Thermoplasmata</taxon>
        <taxon>Candidatus Thermoprofundales</taxon>
    </lineage>
</organism>
<feature type="transmembrane region" description="Helical" evidence="7">
    <location>
        <begin position="329"/>
        <end position="358"/>
    </location>
</feature>
<evidence type="ECO:0000259" key="9">
    <source>
        <dbReference type="Pfam" id="PF12704"/>
    </source>
</evidence>
<dbReference type="InterPro" id="IPR050250">
    <property type="entry name" value="Macrolide_Exporter_MacB"/>
</dbReference>
<reference evidence="10 11" key="1">
    <citation type="submission" date="2016-08" db="EMBL/GenBank/DDBJ databases">
        <title>New Insights into Marine Group III Euryarchaeota, from dark to light.</title>
        <authorList>
            <person name="Haro-Moreno J.M."/>
            <person name="Rodriguez-Valera F."/>
            <person name="Lopez-Garcia P."/>
            <person name="Moreira D."/>
            <person name="Martin-Cuadrado A.B."/>
        </authorList>
    </citation>
    <scope>NUCLEOTIDE SEQUENCE [LARGE SCALE GENOMIC DNA]</scope>
    <source>
        <strain evidence="10">CG-Epi2</strain>
    </source>
</reference>
<evidence type="ECO:0000313" key="11">
    <source>
        <dbReference type="Proteomes" id="UP000183615"/>
    </source>
</evidence>
<keyword evidence="2" id="KW-1003">Cell membrane</keyword>
<gene>
    <name evidence="10" type="ORF">BET99_05070</name>
</gene>
<evidence type="ECO:0000256" key="2">
    <source>
        <dbReference type="ARBA" id="ARBA00022475"/>
    </source>
</evidence>
<sequence>MNIIFNKFKRDLYSELPKIAVSILIISMGIGGFITFFQVSDNIKNTVDSQYDELNLGDAWINLQPIPIPTPEDLIEYSRNPEVQGIDEVISQIEVMQPRLHLYGKSEGENGQIIIEILGLPQEQRINKLRIIDGEGLSANAEEGNVPVVIESRFEKYHGYGLGDTFNLTIVKINQDTIEFETINVTAEVVGVAVSAEYFIITGNQGVFVPRQSTIGVMFVDLITLQNVTGFDGMINQVSIVSDNSVDQLFDDTPLENVIISSYSKENMESYMILNNDQKGVKQVTPKLAGIWLIIAGCTISLNLYRIIQSQKKQIGVMRATGMNSNEIMQFYTWYGIFIGIIGAIGGIIAGLGISLYITYQYSIATEIPGIVYGLSPTLVLLGIFLSMLSSLIFIVLPVRRAAKLAITEAMSPDIPSFTKSRITKLSSKLSLSLRLAFRNFSRNRTRTVLTTIGLSLALVTPFALGVILSSTENAVESSFDLPGWDGTAVFDSFQEQNVTIENLENRDYIVSASPVISWEINAFGERIVVLGSDYGEVFSLPTQNEFTEFKHNNQIIVDSLFASRNNLELNDTFEASLLGQKKNLTVGAIHTQILGGAFMSLEGVQIWLHEWEDEIKSLAVNSSVLNETEIEKLPELPDKPISGIYLTGNASKLNQESPDYMVAVIVKEDLKGQVDQLMALFTFFINLYYVLASVMAFLIIANTATINMLEREREMATLKTLGTSDIILSKATSIENFVMGTIAGISGIVIGYPIAIWLLRTFTYEIYYVPTYFPIYLPIMMIISVILLSILATVPSWLRLRKMNLGNLVRSIER</sequence>
<accession>A0A1J5TML4</accession>
<evidence type="ECO:0000313" key="10">
    <source>
        <dbReference type="EMBL" id="OIR22194.1"/>
    </source>
</evidence>
<feature type="transmembrane region" description="Helical" evidence="7">
    <location>
        <begin position="678"/>
        <end position="702"/>
    </location>
</feature>
<dbReference type="Proteomes" id="UP000183615">
    <property type="component" value="Unassembled WGS sequence"/>
</dbReference>